<name>I3TPK8_TISMK</name>
<evidence type="ECO:0000313" key="2">
    <source>
        <dbReference type="Proteomes" id="UP000005258"/>
    </source>
</evidence>
<keyword evidence="2" id="KW-1185">Reference proteome</keyword>
<dbReference type="EMBL" id="CP003236">
    <property type="protein sequence ID" value="AFK54696.1"/>
    <property type="molecule type" value="Genomic_DNA"/>
</dbReference>
<dbReference type="Proteomes" id="UP000005258">
    <property type="component" value="Chromosome"/>
</dbReference>
<accession>I3TPK8</accession>
<dbReference type="AlphaFoldDB" id="I3TPK8"/>
<dbReference type="HOGENOM" id="CLU_3297931_0_0_5"/>
<gene>
    <name evidence="1" type="ordered locus">TMO_2858</name>
</gene>
<dbReference type="KEGG" id="tmo:TMO_2858"/>
<reference evidence="1 2" key="1">
    <citation type="journal article" date="2012" name="J. Am. Chem. Soc.">
        <title>Bacterial biosynthesis and maturation of the didemnin anti-cancer agents.</title>
        <authorList>
            <person name="Xu Y."/>
            <person name="Kersten R.D."/>
            <person name="Nam S.J."/>
            <person name="Lu L."/>
            <person name="Al-Suwailem A.M."/>
            <person name="Zheng H."/>
            <person name="Fenical W."/>
            <person name="Dorrestein P.C."/>
            <person name="Moore B.S."/>
            <person name="Qian P.Y."/>
        </authorList>
    </citation>
    <scope>NUCLEOTIDE SEQUENCE [LARGE SCALE GENOMIC DNA]</scope>
    <source>
        <strain evidence="1 2">KA081020-065</strain>
    </source>
</reference>
<proteinExistence type="predicted"/>
<protein>
    <submittedName>
        <fullName evidence="1">Uncharacterized protein</fullName>
    </submittedName>
</protein>
<evidence type="ECO:0000313" key="1">
    <source>
        <dbReference type="EMBL" id="AFK54696.1"/>
    </source>
</evidence>
<sequence>MIGRCIRAAAAPDGAAEDRRRALEQAAQGLRHLTDYLTGR</sequence>
<organism evidence="1 2">
    <name type="scientific">Tistrella mobilis (strain KA081020-065)</name>
    <dbReference type="NCBI Taxonomy" id="1110502"/>
    <lineage>
        <taxon>Bacteria</taxon>
        <taxon>Pseudomonadati</taxon>
        <taxon>Pseudomonadota</taxon>
        <taxon>Alphaproteobacteria</taxon>
        <taxon>Geminicoccales</taxon>
        <taxon>Geminicoccaceae</taxon>
        <taxon>Tistrella</taxon>
    </lineage>
</organism>